<accession>A0A852ECP8</accession>
<gene>
    <name evidence="6" type="primary">Hmmr</name>
    <name evidence="6" type="ORF">VIDMAC_R13626</name>
</gene>
<feature type="non-terminal residue" evidence="6">
    <location>
        <position position="1"/>
    </location>
</feature>
<keyword evidence="4" id="KW-0175">Coiled coil</keyword>
<dbReference type="Proteomes" id="UP000656497">
    <property type="component" value="Unassembled WGS sequence"/>
</dbReference>
<sequence>LMKEKKKQKALEKEIRTLVRERGEQDKKLRALDEDLVKTEAKLSAAVQEKTSLSANVACLKKQLLELTRSNELLKSKLSEDGVQKKMSSLCMELMKLRNMRDAKEKTALAKQENMEMKLQEVQRNLEHSKGKVAQLQEKLSATEREKFEEKSDTEKLLEYITELSSVAETAEKYKLDVAQMEETLSKKDQDIEILRNALKAKEEESCKLMKELNGRCQLLQQEKEKELSEAKGQFLSMNAEIEDLKKKIDLVEQEHQNLLQKHEEVISQLQQEKESSASMQQKLLEFEDELTSERHLLEEELNGTMKELNKLHAKEKLVKRLEQEIKSQGLELTQMEEELKGKNAELEQIKAMHSSAVLKIQEEHSNTLQELGKTIADFESYKKTSAEEICSFKLENSSLREEIANLKKVGQENLQLLQEAEYTKNKATEEYARMLLEVQTKLALNEAETERTKESCLAQVTKLQEKLEEQTENLKRELEAERSRKTISEDMTSSLKKEINTWRKLYEDLHNKVKPFQQQLDAFEAEKNVLLEEHGAAQEELNKLSDAYAKLLGHQNMKQKIKHVMKLKEDNAHLKQDVSKLRALLAKEKQTNRHLQEQLCAVQGI</sequence>
<dbReference type="InterPro" id="IPR026203">
    <property type="entry name" value="IHABP"/>
</dbReference>
<name>A0A852ECP8_VIDMA</name>
<evidence type="ECO:0000313" key="7">
    <source>
        <dbReference type="Proteomes" id="UP000656497"/>
    </source>
</evidence>
<feature type="non-terminal residue" evidence="6">
    <location>
        <position position="606"/>
    </location>
</feature>
<feature type="coiled-coil region" evidence="4">
    <location>
        <begin position="521"/>
        <end position="599"/>
    </location>
</feature>
<keyword evidence="2" id="KW-0963">Cytoplasm</keyword>
<dbReference type="PANTHER" id="PTHR18956:SF6">
    <property type="entry name" value="HYALURONAN MEDIATED MOTILITY RECEPTOR"/>
    <property type="match status" value="1"/>
</dbReference>
<dbReference type="EMBL" id="WBNN01018078">
    <property type="protein sequence ID" value="NXQ02433.1"/>
    <property type="molecule type" value="Genomic_DNA"/>
</dbReference>
<keyword evidence="3" id="KW-0206">Cytoskeleton</keyword>
<feature type="domain" description="Hyaluronan-mediated motility receptor C-terminal" evidence="5">
    <location>
        <begin position="477"/>
        <end position="606"/>
    </location>
</feature>
<dbReference type="Pfam" id="PF15905">
    <property type="entry name" value="HMMR_N"/>
    <property type="match status" value="1"/>
</dbReference>
<reference evidence="6" key="1">
    <citation type="submission" date="2019-09" db="EMBL/GenBank/DDBJ databases">
        <title>Bird 10,000 Genomes (B10K) Project - Family phase.</title>
        <authorList>
            <person name="Zhang G."/>
        </authorList>
    </citation>
    <scope>NUCLEOTIDE SEQUENCE</scope>
    <source>
        <strain evidence="6">B10K-DU-002-50</strain>
        <tissue evidence="6">Muscle</tissue>
    </source>
</reference>
<evidence type="ECO:0000259" key="5">
    <source>
        <dbReference type="Pfam" id="PF15908"/>
    </source>
</evidence>
<dbReference type="GO" id="GO:0016020">
    <property type="term" value="C:membrane"/>
    <property type="evidence" value="ECO:0007669"/>
    <property type="project" value="TreeGrafter"/>
</dbReference>
<evidence type="ECO:0000256" key="3">
    <source>
        <dbReference type="ARBA" id="ARBA00023212"/>
    </source>
</evidence>
<dbReference type="PANTHER" id="PTHR18956">
    <property type="entry name" value="HYALURONAN MEDIATED MOTILITY RECEPTOR"/>
    <property type="match status" value="1"/>
</dbReference>
<evidence type="ECO:0000256" key="4">
    <source>
        <dbReference type="SAM" id="Coils"/>
    </source>
</evidence>
<protein>
    <submittedName>
        <fullName evidence="6">HMMR protein</fullName>
    </submittedName>
</protein>
<dbReference type="Pfam" id="PF15908">
    <property type="entry name" value="HMMR_C"/>
    <property type="match status" value="1"/>
</dbReference>
<evidence type="ECO:0000313" key="6">
    <source>
        <dbReference type="EMBL" id="NXQ02433.1"/>
    </source>
</evidence>
<dbReference type="GO" id="GO:0005819">
    <property type="term" value="C:spindle"/>
    <property type="evidence" value="ECO:0007669"/>
    <property type="project" value="UniProtKB-SubCell"/>
</dbReference>
<dbReference type="GO" id="GO:0005540">
    <property type="term" value="F:hyaluronic acid binding"/>
    <property type="evidence" value="ECO:0007669"/>
    <property type="project" value="InterPro"/>
</dbReference>
<evidence type="ECO:0000256" key="2">
    <source>
        <dbReference type="ARBA" id="ARBA00022490"/>
    </source>
</evidence>
<proteinExistence type="predicted"/>
<comment type="subcellular location">
    <subcellularLocation>
        <location evidence="1">Cytoplasm</location>
        <location evidence="1">Cytoskeleton</location>
        <location evidence="1">Spindle</location>
    </subcellularLocation>
</comment>
<evidence type="ECO:0000256" key="1">
    <source>
        <dbReference type="ARBA" id="ARBA00004186"/>
    </source>
</evidence>
<dbReference type="AlphaFoldDB" id="A0A852ECP8"/>
<dbReference type="InterPro" id="IPR031794">
    <property type="entry name" value="HMMR_C"/>
</dbReference>
<comment type="caution">
    <text evidence="6">The sequence shown here is derived from an EMBL/GenBank/DDBJ whole genome shotgun (WGS) entry which is preliminary data.</text>
</comment>
<organism evidence="6 7">
    <name type="scientific">Vidua macroura</name>
    <name type="common">Pin-tailed whydah</name>
    <dbReference type="NCBI Taxonomy" id="187451"/>
    <lineage>
        <taxon>Eukaryota</taxon>
        <taxon>Metazoa</taxon>
        <taxon>Chordata</taxon>
        <taxon>Craniata</taxon>
        <taxon>Vertebrata</taxon>
        <taxon>Euteleostomi</taxon>
        <taxon>Archelosauria</taxon>
        <taxon>Archosauria</taxon>
        <taxon>Dinosauria</taxon>
        <taxon>Saurischia</taxon>
        <taxon>Theropoda</taxon>
        <taxon>Coelurosauria</taxon>
        <taxon>Aves</taxon>
        <taxon>Neognathae</taxon>
        <taxon>Neoaves</taxon>
        <taxon>Telluraves</taxon>
        <taxon>Australaves</taxon>
        <taxon>Passeriformes</taxon>
        <taxon>Passeroidea</taxon>
        <taxon>Estrildidae</taxon>
        <taxon>Viduinae</taxon>
        <taxon>Vidua</taxon>
    </lineage>
</organism>
<keyword evidence="7" id="KW-1185">Reference proteome</keyword>
<feature type="coiled-coil region" evidence="4">
    <location>
        <begin position="1"/>
        <end position="353"/>
    </location>
</feature>
<feature type="coiled-coil region" evidence="4">
    <location>
        <begin position="418"/>
        <end position="485"/>
    </location>
</feature>